<evidence type="ECO:0000313" key="4">
    <source>
        <dbReference type="EMBL" id="QJH96634.1"/>
    </source>
</evidence>
<reference evidence="1" key="1">
    <citation type="submission" date="2020-03" db="EMBL/GenBank/DDBJ databases">
        <title>The deep terrestrial virosphere.</title>
        <authorList>
            <person name="Holmfeldt K."/>
            <person name="Nilsson E."/>
            <person name="Simone D."/>
            <person name="Lopez-Fernandez M."/>
            <person name="Wu X."/>
            <person name="de Brujin I."/>
            <person name="Lundin D."/>
            <person name="Andersson A."/>
            <person name="Bertilsson S."/>
            <person name="Dopson M."/>
        </authorList>
    </citation>
    <scope>NUCLEOTIDE SEQUENCE</scope>
    <source>
        <strain evidence="3">MM415A04916</strain>
        <strain evidence="2">MM415B01374</strain>
        <strain evidence="1">TM448A00646</strain>
        <strain evidence="4">TM448B00781</strain>
    </source>
</reference>
<dbReference type="EMBL" id="MT144039">
    <property type="protein sequence ID" value="QJA47316.1"/>
    <property type="molecule type" value="Genomic_DNA"/>
</dbReference>
<evidence type="ECO:0000313" key="2">
    <source>
        <dbReference type="EMBL" id="QJA59032.1"/>
    </source>
</evidence>
<name>A0A6H1ZHB4_9ZZZZ</name>
<dbReference type="EMBL" id="MT144657">
    <property type="protein sequence ID" value="QJH96634.1"/>
    <property type="molecule type" value="Genomic_DNA"/>
</dbReference>
<dbReference type="AlphaFoldDB" id="A0A6H1ZHB4"/>
<gene>
    <name evidence="3" type="ORF">MM415A04916_0004</name>
    <name evidence="2" type="ORF">MM415B01374_0022</name>
    <name evidence="1" type="ORF">TM448A00646_0022</name>
    <name evidence="4" type="ORF">TM448B00781_0022</name>
</gene>
<accession>A0A6H1ZHB4</accession>
<protein>
    <submittedName>
        <fullName evidence="1">Uncharacterized protein</fullName>
    </submittedName>
</protein>
<organism evidence="1">
    <name type="scientific">viral metagenome</name>
    <dbReference type="NCBI Taxonomy" id="1070528"/>
    <lineage>
        <taxon>unclassified sequences</taxon>
        <taxon>metagenomes</taxon>
        <taxon>organismal metagenomes</taxon>
    </lineage>
</organism>
<dbReference type="EMBL" id="MT141686">
    <property type="protein sequence ID" value="QJA69207.1"/>
    <property type="molecule type" value="Genomic_DNA"/>
</dbReference>
<evidence type="ECO:0000313" key="1">
    <source>
        <dbReference type="EMBL" id="QJA47316.1"/>
    </source>
</evidence>
<proteinExistence type="predicted"/>
<sequence length="104" mass="11741">MRERSIRFDPYLADEGIQIVSTRRKIGDIVRVQYPSDDEPDPFVAKIVESGSGPEPDDCIRECGDPACKEWPVVHEIGPDGRPNGKRQFHTSECVMFDVEHGNN</sequence>
<evidence type="ECO:0000313" key="3">
    <source>
        <dbReference type="EMBL" id="QJA69207.1"/>
    </source>
</evidence>
<dbReference type="EMBL" id="MT141351">
    <property type="protein sequence ID" value="QJA59032.1"/>
    <property type="molecule type" value="Genomic_DNA"/>
</dbReference>